<feature type="signal peptide" evidence="1">
    <location>
        <begin position="1"/>
        <end position="23"/>
    </location>
</feature>
<dbReference type="Proteomes" id="UP000652013">
    <property type="component" value="Unassembled WGS sequence"/>
</dbReference>
<keyword evidence="1" id="KW-0732">Signal</keyword>
<dbReference type="Gene3D" id="3.40.50.1110">
    <property type="entry name" value="SGNH hydrolase"/>
    <property type="match status" value="1"/>
</dbReference>
<evidence type="ECO:0000259" key="2">
    <source>
        <dbReference type="Pfam" id="PF13472"/>
    </source>
</evidence>
<organism evidence="3 4">
    <name type="scientific">Spirilliplanes yamanashiensis</name>
    <dbReference type="NCBI Taxonomy" id="42233"/>
    <lineage>
        <taxon>Bacteria</taxon>
        <taxon>Bacillati</taxon>
        <taxon>Actinomycetota</taxon>
        <taxon>Actinomycetes</taxon>
        <taxon>Micromonosporales</taxon>
        <taxon>Micromonosporaceae</taxon>
        <taxon>Spirilliplanes</taxon>
    </lineage>
</organism>
<dbReference type="InterPro" id="IPR036514">
    <property type="entry name" value="SGNH_hydro_sf"/>
</dbReference>
<name>A0A8J4DHD8_9ACTN</name>
<protein>
    <recommendedName>
        <fullName evidence="2">SGNH hydrolase-type esterase domain-containing protein</fullName>
    </recommendedName>
</protein>
<gene>
    <name evidence="3" type="ORF">Sya03_08210</name>
</gene>
<sequence length="270" mass="27776">MARRILGLAVIALSLLTLGAAPAGHHRTYYVALGDSLAAGYQPDPAAGRDEGYVPRVHRALGRHVALRSFACDGATTQSLLAGGGCEYPGGASQLAAAEGFLRRHPVALVTIDVGGNDVNRCARGGAIDQACVLTALGTAATNLGEIVRRLRAAAPRARIVGMTYYDPYLAAWLAGPAGQAVARQSVQLTVLLNGMLTGVYRAGDVRVADVAGAFATTDLTTVAPLPGGGEGPLAVARICAWTWMCSRQDIHATSAGYAVIAEAFLAAAR</sequence>
<evidence type="ECO:0000313" key="3">
    <source>
        <dbReference type="EMBL" id="GIJ01469.1"/>
    </source>
</evidence>
<evidence type="ECO:0000313" key="4">
    <source>
        <dbReference type="Proteomes" id="UP000652013"/>
    </source>
</evidence>
<keyword evidence="4" id="KW-1185">Reference proteome</keyword>
<dbReference type="EMBL" id="BOOY01000004">
    <property type="protein sequence ID" value="GIJ01469.1"/>
    <property type="molecule type" value="Genomic_DNA"/>
</dbReference>
<feature type="domain" description="SGNH hydrolase-type esterase" evidence="2">
    <location>
        <begin position="32"/>
        <end position="260"/>
    </location>
</feature>
<dbReference type="AlphaFoldDB" id="A0A8J4DHD8"/>
<dbReference type="SUPFAM" id="SSF52266">
    <property type="entry name" value="SGNH hydrolase"/>
    <property type="match status" value="1"/>
</dbReference>
<proteinExistence type="predicted"/>
<dbReference type="Pfam" id="PF13472">
    <property type="entry name" value="Lipase_GDSL_2"/>
    <property type="match status" value="1"/>
</dbReference>
<accession>A0A8J4DHD8</accession>
<feature type="chain" id="PRO_5035233475" description="SGNH hydrolase-type esterase domain-containing protein" evidence="1">
    <location>
        <begin position="24"/>
        <end position="270"/>
    </location>
</feature>
<comment type="caution">
    <text evidence="3">The sequence shown here is derived from an EMBL/GenBank/DDBJ whole genome shotgun (WGS) entry which is preliminary data.</text>
</comment>
<evidence type="ECO:0000256" key="1">
    <source>
        <dbReference type="SAM" id="SignalP"/>
    </source>
</evidence>
<reference evidence="3" key="1">
    <citation type="submission" date="2021-01" db="EMBL/GenBank/DDBJ databases">
        <title>Whole genome shotgun sequence of Spirilliplanes yamanashiensis NBRC 15828.</title>
        <authorList>
            <person name="Komaki H."/>
            <person name="Tamura T."/>
        </authorList>
    </citation>
    <scope>NUCLEOTIDE SEQUENCE</scope>
    <source>
        <strain evidence="3">NBRC 15828</strain>
    </source>
</reference>
<dbReference type="RefSeq" id="WP_203936794.1">
    <property type="nucleotide sequence ID" value="NZ_BAAAGJ010000005.1"/>
</dbReference>
<dbReference type="InterPro" id="IPR013830">
    <property type="entry name" value="SGNH_hydro"/>
</dbReference>